<dbReference type="RefSeq" id="WP_370717180.1">
    <property type="nucleotide sequence ID" value="NZ_JBGGTQ010000001.1"/>
</dbReference>
<dbReference type="InterPro" id="IPR027417">
    <property type="entry name" value="P-loop_NTPase"/>
</dbReference>
<proteinExistence type="inferred from homology"/>
<name>A0ABV4HXL9_9ACTN</name>
<keyword evidence="2" id="KW-0813">Transport</keyword>
<dbReference type="Proteomes" id="UP001566476">
    <property type="component" value="Unassembled WGS sequence"/>
</dbReference>
<evidence type="ECO:0000256" key="3">
    <source>
        <dbReference type="ARBA" id="ARBA00022741"/>
    </source>
</evidence>
<comment type="caution">
    <text evidence="6">The sequence shown here is derived from an EMBL/GenBank/DDBJ whole genome shotgun (WGS) entry which is preliminary data.</text>
</comment>
<dbReference type="PANTHER" id="PTHR43553">
    <property type="entry name" value="HEAVY METAL TRANSPORTER"/>
    <property type="match status" value="1"/>
</dbReference>
<gene>
    <name evidence="6" type="ORF">AB2L28_02740</name>
</gene>
<protein>
    <submittedName>
        <fullName evidence="6">Energy-coupling factor ABC transporter ATP-binding protein</fullName>
    </submittedName>
</protein>
<evidence type="ECO:0000256" key="1">
    <source>
        <dbReference type="ARBA" id="ARBA00005417"/>
    </source>
</evidence>
<evidence type="ECO:0000313" key="7">
    <source>
        <dbReference type="Proteomes" id="UP001566476"/>
    </source>
</evidence>
<keyword evidence="4 6" id="KW-0067">ATP-binding</keyword>
<dbReference type="GO" id="GO:0005524">
    <property type="term" value="F:ATP binding"/>
    <property type="evidence" value="ECO:0007669"/>
    <property type="project" value="UniProtKB-KW"/>
</dbReference>
<dbReference type="Gene3D" id="3.40.50.300">
    <property type="entry name" value="P-loop containing nucleotide triphosphate hydrolases"/>
    <property type="match status" value="1"/>
</dbReference>
<keyword evidence="7" id="KW-1185">Reference proteome</keyword>
<dbReference type="InterPro" id="IPR003593">
    <property type="entry name" value="AAA+_ATPase"/>
</dbReference>
<feature type="domain" description="ABC transporter" evidence="5">
    <location>
        <begin position="18"/>
        <end position="238"/>
    </location>
</feature>
<dbReference type="PROSITE" id="PS50893">
    <property type="entry name" value="ABC_TRANSPORTER_2"/>
    <property type="match status" value="1"/>
</dbReference>
<reference evidence="6 7" key="1">
    <citation type="submission" date="2024-07" db="EMBL/GenBank/DDBJ databases">
        <authorList>
            <person name="Thanompreechachai J."/>
            <person name="Duangmal K."/>
        </authorList>
    </citation>
    <scope>NUCLEOTIDE SEQUENCE [LARGE SCALE GENOMIC DNA]</scope>
    <source>
        <strain evidence="6 7">TBRC 1896</strain>
    </source>
</reference>
<organism evidence="6 7">
    <name type="scientific">Kineococcus mangrovi</name>
    <dbReference type="NCBI Taxonomy" id="1660183"/>
    <lineage>
        <taxon>Bacteria</taxon>
        <taxon>Bacillati</taxon>
        <taxon>Actinomycetota</taxon>
        <taxon>Actinomycetes</taxon>
        <taxon>Kineosporiales</taxon>
        <taxon>Kineosporiaceae</taxon>
        <taxon>Kineococcus</taxon>
    </lineage>
</organism>
<dbReference type="PANTHER" id="PTHR43553:SF24">
    <property type="entry name" value="ENERGY-COUPLING FACTOR TRANSPORTER ATP-BINDING PROTEIN ECFA1"/>
    <property type="match status" value="1"/>
</dbReference>
<evidence type="ECO:0000313" key="6">
    <source>
        <dbReference type="EMBL" id="MEZ0491153.1"/>
    </source>
</evidence>
<sequence>MRTPRTLHSGGDRRGEVIRLEGVRVDAPDRTVLHPLDLEVTEPFTVLVGPNGSGKSTLLRLLDGLVLPSAGRVLVDGLDPDRDLRALRRRVGFVFTDPDAQLVMPTAVEDVALSLRRTDVRDRDAHARGLLAEAGLGELADRSVRDVSSGQRQLLALTTVLATRPRVVLADEPTTLLDLRTARRVGDVLRDPPGHVGQVVVATHDLDLAVRADRALWIAAGRVHADGPAPEVVAAYRAWA</sequence>
<evidence type="ECO:0000259" key="5">
    <source>
        <dbReference type="PROSITE" id="PS50893"/>
    </source>
</evidence>
<dbReference type="Pfam" id="PF00005">
    <property type="entry name" value="ABC_tran"/>
    <property type="match status" value="1"/>
</dbReference>
<accession>A0ABV4HXL9</accession>
<dbReference type="InterPro" id="IPR015856">
    <property type="entry name" value="ABC_transpr_CbiO/EcfA_su"/>
</dbReference>
<dbReference type="SMART" id="SM00382">
    <property type="entry name" value="AAA"/>
    <property type="match status" value="1"/>
</dbReference>
<dbReference type="InterPro" id="IPR050095">
    <property type="entry name" value="ECF_ABC_transporter_ATP-bd"/>
</dbReference>
<dbReference type="CDD" id="cd03225">
    <property type="entry name" value="ABC_cobalt_CbiO_domain1"/>
    <property type="match status" value="1"/>
</dbReference>
<dbReference type="EMBL" id="JBGGTQ010000001">
    <property type="protein sequence ID" value="MEZ0491153.1"/>
    <property type="molecule type" value="Genomic_DNA"/>
</dbReference>
<evidence type="ECO:0000256" key="4">
    <source>
        <dbReference type="ARBA" id="ARBA00022840"/>
    </source>
</evidence>
<comment type="similarity">
    <text evidence="1">Belongs to the ABC transporter superfamily.</text>
</comment>
<dbReference type="SUPFAM" id="SSF52540">
    <property type="entry name" value="P-loop containing nucleoside triphosphate hydrolases"/>
    <property type="match status" value="1"/>
</dbReference>
<evidence type="ECO:0000256" key="2">
    <source>
        <dbReference type="ARBA" id="ARBA00022448"/>
    </source>
</evidence>
<dbReference type="InterPro" id="IPR003439">
    <property type="entry name" value="ABC_transporter-like_ATP-bd"/>
</dbReference>
<keyword evidence="3" id="KW-0547">Nucleotide-binding</keyword>